<name>A0A3L6KX38_9TRYP</name>
<dbReference type="EMBL" id="QSBY01000011">
    <property type="protein sequence ID" value="RHW68436.1"/>
    <property type="molecule type" value="Genomic_DNA"/>
</dbReference>
<dbReference type="Proteomes" id="UP000266743">
    <property type="component" value="Chromosome 11"/>
</dbReference>
<gene>
    <name evidence="2" type="ORF">DPX39_110040600</name>
</gene>
<comment type="caution">
    <text evidence="2">The sequence shown here is derived from an EMBL/GenBank/DDBJ whole genome shotgun (WGS) entry which is preliminary data.</text>
</comment>
<evidence type="ECO:0000259" key="1">
    <source>
        <dbReference type="Pfam" id="PF13638"/>
    </source>
</evidence>
<evidence type="ECO:0000313" key="2">
    <source>
        <dbReference type="EMBL" id="RHW68436.1"/>
    </source>
</evidence>
<accession>A0A3L6KX38</accession>
<dbReference type="Pfam" id="PF13638">
    <property type="entry name" value="PIN_4"/>
    <property type="match status" value="1"/>
</dbReference>
<evidence type="ECO:0000313" key="3">
    <source>
        <dbReference type="Proteomes" id="UP000266743"/>
    </source>
</evidence>
<feature type="domain" description="PIN" evidence="1">
    <location>
        <begin position="58"/>
        <end position="183"/>
    </location>
</feature>
<sequence>MLNITRLRNLPEDLFEVDRRQKNGSNQSSKGWPQHKELIFDFTSLVRAYNQNKFEHLTDTFNNNRILISELVLHQLDEKNKVVRSTDAANAQEDDFHPVRLRDLINFLVTNMTESWLEFQRKGTQEDKQFTQLRCLNEKVETPLRLISYALYKKRQGKDVLLVTSDSGLKCEAGLNSIDSQSIENIG</sequence>
<protein>
    <submittedName>
        <fullName evidence="2">PIN domain containing protein</fullName>
    </submittedName>
</protein>
<proteinExistence type="predicted"/>
<reference evidence="2 3" key="1">
    <citation type="submission" date="2018-09" db="EMBL/GenBank/DDBJ databases">
        <title>whole genome sequence of T. equiperdum IVM-t1 strain.</title>
        <authorList>
            <person name="Suganuma K."/>
        </authorList>
    </citation>
    <scope>NUCLEOTIDE SEQUENCE [LARGE SCALE GENOMIC DNA]</scope>
    <source>
        <strain evidence="2 3">IVM-t1</strain>
    </source>
</reference>
<organism evidence="2 3">
    <name type="scientific">Trypanosoma brucei equiperdum</name>
    <dbReference type="NCBI Taxonomy" id="630700"/>
    <lineage>
        <taxon>Eukaryota</taxon>
        <taxon>Discoba</taxon>
        <taxon>Euglenozoa</taxon>
        <taxon>Kinetoplastea</taxon>
        <taxon>Metakinetoplastina</taxon>
        <taxon>Trypanosomatida</taxon>
        <taxon>Trypanosomatidae</taxon>
        <taxon>Trypanosoma</taxon>
    </lineage>
</organism>
<dbReference type="AlphaFoldDB" id="A0A3L6KX38"/>
<dbReference type="InterPro" id="IPR002716">
    <property type="entry name" value="PIN_dom"/>
</dbReference>